<dbReference type="AlphaFoldDB" id="Q0RJB6"/>
<dbReference type="InterPro" id="IPR011009">
    <property type="entry name" value="Kinase-like_dom_sf"/>
</dbReference>
<dbReference type="EMBL" id="CT573213">
    <property type="protein sequence ID" value="CAJ62396.1"/>
    <property type="molecule type" value="Genomic_DNA"/>
</dbReference>
<evidence type="ECO:0000259" key="2">
    <source>
        <dbReference type="Pfam" id="PF01636"/>
    </source>
</evidence>
<keyword evidence="4" id="KW-1185">Reference proteome</keyword>
<feature type="domain" description="Aminoglycoside phosphotransferase" evidence="2">
    <location>
        <begin position="3"/>
        <end position="81"/>
    </location>
</feature>
<proteinExistence type="predicted"/>
<evidence type="ECO:0000313" key="4">
    <source>
        <dbReference type="Proteomes" id="UP000000657"/>
    </source>
</evidence>
<dbReference type="KEGG" id="fal:FRAAL3753"/>
<accession>Q0RJB6</accession>
<gene>
    <name evidence="3" type="ordered locus">FRAAL3753</name>
</gene>
<feature type="compositionally biased region" description="Basic and acidic residues" evidence="1">
    <location>
        <begin position="251"/>
        <end position="261"/>
    </location>
</feature>
<dbReference type="Gene3D" id="3.90.1200.10">
    <property type="match status" value="1"/>
</dbReference>
<dbReference type="Pfam" id="PF01636">
    <property type="entry name" value="APH"/>
    <property type="match status" value="1"/>
</dbReference>
<feature type="region of interest" description="Disordered" evidence="1">
    <location>
        <begin position="219"/>
        <end position="261"/>
    </location>
</feature>
<organism evidence="3 4">
    <name type="scientific">Frankia alni (strain DSM 45986 / CECT 9034 / ACN14a)</name>
    <dbReference type="NCBI Taxonomy" id="326424"/>
    <lineage>
        <taxon>Bacteria</taxon>
        <taxon>Bacillati</taxon>
        <taxon>Actinomycetota</taxon>
        <taxon>Actinomycetes</taxon>
        <taxon>Frankiales</taxon>
        <taxon>Frankiaceae</taxon>
        <taxon>Frankia</taxon>
    </lineage>
</organism>
<name>Q0RJB6_FRAAA</name>
<dbReference type="eggNOG" id="COG0510">
    <property type="taxonomic scope" value="Bacteria"/>
</dbReference>
<dbReference type="SUPFAM" id="SSF56112">
    <property type="entry name" value="Protein kinase-like (PK-like)"/>
    <property type="match status" value="1"/>
</dbReference>
<reference evidence="3 4" key="1">
    <citation type="journal article" date="2007" name="Genome Res.">
        <title>Genome characteristics of facultatively symbiotic Frankia sp. strains reflect host range and host plant biogeography.</title>
        <authorList>
            <person name="Normand P."/>
            <person name="Lapierre P."/>
            <person name="Tisa L.S."/>
            <person name="Gogarten J.P."/>
            <person name="Alloisio N."/>
            <person name="Bagnarol E."/>
            <person name="Bassi C.A."/>
            <person name="Berry A.M."/>
            <person name="Bickhart D.M."/>
            <person name="Choisne N."/>
            <person name="Couloux A."/>
            <person name="Cournoyer B."/>
            <person name="Cruveiller S."/>
            <person name="Daubin V."/>
            <person name="Demange N."/>
            <person name="Francino M.P."/>
            <person name="Goltsman E."/>
            <person name="Huang Y."/>
            <person name="Kopp O.R."/>
            <person name="Labarre L."/>
            <person name="Lapidus A."/>
            <person name="Lavire C."/>
            <person name="Marechal J."/>
            <person name="Martinez M."/>
            <person name="Mastronunzio J.E."/>
            <person name="Mullin B.C."/>
            <person name="Niemann J."/>
            <person name="Pujic P."/>
            <person name="Rawnsley T."/>
            <person name="Rouy Z."/>
            <person name="Schenowitz C."/>
            <person name="Sellstedt A."/>
            <person name="Tavares F."/>
            <person name="Tomkins J.P."/>
            <person name="Vallenet D."/>
            <person name="Valverde C."/>
            <person name="Wall L.G."/>
            <person name="Wang Y."/>
            <person name="Medigue C."/>
            <person name="Benson D.R."/>
        </authorList>
    </citation>
    <scope>NUCLEOTIDE SEQUENCE [LARGE SCALE GENOMIC DNA]</scope>
    <source>
        <strain evidence="4">DSM 45986 / CECT 9034 / ACN14a</strain>
    </source>
</reference>
<evidence type="ECO:0000313" key="3">
    <source>
        <dbReference type="EMBL" id="CAJ62396.1"/>
    </source>
</evidence>
<dbReference type="HOGENOM" id="CLU_066396_1_0_11"/>
<dbReference type="InterPro" id="IPR002575">
    <property type="entry name" value="Aminoglycoside_PTrfase"/>
</dbReference>
<dbReference type="Proteomes" id="UP000000657">
    <property type="component" value="Chromosome"/>
</dbReference>
<dbReference type="STRING" id="326424.FRAAL3753"/>
<evidence type="ECO:0000256" key="1">
    <source>
        <dbReference type="SAM" id="MobiDB-lite"/>
    </source>
</evidence>
<protein>
    <submittedName>
        <fullName evidence="3">Trifolitoxin immunity protein</fullName>
    </submittedName>
</protein>
<sequence length="261" mass="28593">MPDRAEFVHRLLRLLADRGFEAAPRLLGVDGQGREILTYLPGHVAWQDDQPAAVTADDSLARLAELVRRLHDLTASTALAHGGEVVCHNDLAPRNTVYRPVAGALRPVALLDWDLAAPGRRIDDVAHVCWQFLGLGPSATDLTEVIRRIAVICDAYGLRHRDRLIATILWWQDRCWRGIERGARAGQPGALRLREAGAVEEVRAAHRWVAAHRGRLQAGLVGRRPPGDGGGGGRHRGREGDAVARNPGHVHGKDIDHDVGW</sequence>